<evidence type="ECO:0000313" key="1">
    <source>
        <dbReference type="EMBL" id="PTU16915.1"/>
    </source>
</evidence>
<dbReference type="EMBL" id="MSFN02000014">
    <property type="protein sequence ID" value="PTU16915.1"/>
    <property type="molecule type" value="Genomic_DNA"/>
</dbReference>
<comment type="caution">
    <text evidence="1">The sequence shown here is derived from an EMBL/GenBank/DDBJ whole genome shotgun (WGS) entry which is preliminary data.</text>
</comment>
<dbReference type="AlphaFoldDB" id="A0A2T5LKW9"/>
<protein>
    <submittedName>
        <fullName evidence="1">Uncharacterized protein</fullName>
    </submittedName>
</protein>
<evidence type="ECO:0000313" key="2">
    <source>
        <dbReference type="Proteomes" id="UP000244073"/>
    </source>
</evidence>
<dbReference type="Proteomes" id="UP000244073">
    <property type="component" value="Unassembled WGS sequence"/>
</dbReference>
<dbReference type="GeneID" id="63817237"/>
<sequence>LASCVIRYILYFASSQDSASDSNVVEFQDAKIQLARKIVIRNQQIVALDDSGLCLRQQTSDEGFILAKSHVAILEAKPQFQCLEGSRPVISDGCFGQMVCEALAARLSDNSQKSIIIIHCTQHYMCFLQMDTSDAYIADFESATPKQMLNMFSTPWFDLTKRSGREGVLINIIGIMRRAIDPGSPDPGPPS</sequence>
<accession>A0A2T5LKW9</accession>
<proteinExistence type="predicted"/>
<dbReference type="RefSeq" id="XP_040748332.1">
    <property type="nucleotide sequence ID" value="XM_040900355.1"/>
</dbReference>
<feature type="non-terminal residue" evidence="1">
    <location>
        <position position="1"/>
    </location>
</feature>
<name>A0A2T5LKW9_9EURO</name>
<gene>
    <name evidence="1" type="ORF">P175DRAFT_0541612</name>
</gene>
<dbReference type="VEuPathDB" id="FungiDB:P175DRAFT_0541612"/>
<dbReference type="OrthoDB" id="4646997at2759"/>
<organism evidence="1 2">
    <name type="scientific">Aspergillus ochraceoroseus IBT 24754</name>
    <dbReference type="NCBI Taxonomy" id="1392256"/>
    <lineage>
        <taxon>Eukaryota</taxon>
        <taxon>Fungi</taxon>
        <taxon>Dikarya</taxon>
        <taxon>Ascomycota</taxon>
        <taxon>Pezizomycotina</taxon>
        <taxon>Eurotiomycetes</taxon>
        <taxon>Eurotiomycetidae</taxon>
        <taxon>Eurotiales</taxon>
        <taxon>Aspergillaceae</taxon>
        <taxon>Aspergillus</taxon>
        <taxon>Aspergillus subgen. Nidulantes</taxon>
    </lineage>
</organism>
<reference evidence="1 2" key="1">
    <citation type="journal article" date="2018" name="Proc. Natl. Acad. Sci. U.S.A.">
        <title>Linking secondary metabolites to gene clusters through genome sequencing of six diverse Aspergillus species.</title>
        <authorList>
            <person name="Kaerboelling I."/>
            <person name="Vesth T.C."/>
            <person name="Frisvad J.C."/>
            <person name="Nybo J.L."/>
            <person name="Theobald S."/>
            <person name="Kuo A."/>
            <person name="Bowyer P."/>
            <person name="Matsuda Y."/>
            <person name="Mondo S."/>
            <person name="Lyhne E.K."/>
            <person name="Kogle M.E."/>
            <person name="Clum A."/>
            <person name="Lipzen A."/>
            <person name="Salamov A."/>
            <person name="Ngan C.Y."/>
            <person name="Daum C."/>
            <person name="Chiniquy J."/>
            <person name="Barry K."/>
            <person name="LaButti K."/>
            <person name="Haridas S."/>
            <person name="Simmons B.A."/>
            <person name="Magnuson J.K."/>
            <person name="Mortensen U.H."/>
            <person name="Larsen T.O."/>
            <person name="Grigoriev I.V."/>
            <person name="Baker S.E."/>
            <person name="Andersen M.R."/>
        </authorList>
    </citation>
    <scope>NUCLEOTIDE SEQUENCE [LARGE SCALE GENOMIC DNA]</scope>
    <source>
        <strain evidence="1 2">IBT 24754</strain>
    </source>
</reference>